<protein>
    <submittedName>
        <fullName evidence="2">Uncharacterized protein</fullName>
    </submittedName>
</protein>
<dbReference type="EMBL" id="JAPTSV010000001">
    <property type="protein sequence ID" value="KAJ1532015.1"/>
    <property type="molecule type" value="Genomic_DNA"/>
</dbReference>
<sequence length="218" mass="22801">MFPELGGRAARVRRGGRVQQAGRVREAVAGAAVPLPGPAALLDPPLAQRRPHRHRQDEAAQDVRARQEAAQVPVLPRRDVDAHDGQRHGAGGALPLPPQLRRLPGQAPGPRRQIQVLVRLQPAKRDSPVAAPAVPAQGAVPTVHGAEAAGAPGRGQHQLPVPVPAQPLLPHAPLGPGRHPGQHLRQRADLQRLLPAPLRGPGPGAPGGPGGNSPMRYD</sequence>
<keyword evidence="3" id="KW-1185">Reference proteome</keyword>
<accession>A0AAV7XZ38</accession>
<feature type="compositionally biased region" description="Low complexity" evidence="1">
    <location>
        <begin position="128"/>
        <end position="143"/>
    </location>
</feature>
<evidence type="ECO:0000313" key="3">
    <source>
        <dbReference type="Proteomes" id="UP001075354"/>
    </source>
</evidence>
<dbReference type="AlphaFoldDB" id="A0AAV7XZ38"/>
<name>A0AAV7XZ38_9NEOP</name>
<comment type="caution">
    <text evidence="2">The sequence shown here is derived from an EMBL/GenBank/DDBJ whole genome shotgun (WGS) entry which is preliminary data.</text>
</comment>
<feature type="compositionally biased region" description="Basic and acidic residues" evidence="1">
    <location>
        <begin position="76"/>
        <end position="87"/>
    </location>
</feature>
<evidence type="ECO:0000256" key="1">
    <source>
        <dbReference type="SAM" id="MobiDB-lite"/>
    </source>
</evidence>
<proteinExistence type="predicted"/>
<feature type="compositionally biased region" description="Low complexity" evidence="1">
    <location>
        <begin position="168"/>
        <end position="177"/>
    </location>
</feature>
<feature type="compositionally biased region" description="Low complexity" evidence="1">
    <location>
        <begin position="35"/>
        <end position="47"/>
    </location>
</feature>
<feature type="compositionally biased region" description="Basic and acidic residues" evidence="1">
    <location>
        <begin position="55"/>
        <end position="67"/>
    </location>
</feature>
<feature type="region of interest" description="Disordered" evidence="1">
    <location>
        <begin position="1"/>
        <end position="22"/>
    </location>
</feature>
<feature type="region of interest" description="Disordered" evidence="1">
    <location>
        <begin position="128"/>
        <end position="218"/>
    </location>
</feature>
<dbReference type="Proteomes" id="UP001075354">
    <property type="component" value="Chromosome 1"/>
</dbReference>
<gene>
    <name evidence="2" type="ORF">ONE63_000649</name>
</gene>
<organism evidence="2 3">
    <name type="scientific">Megalurothrips usitatus</name>
    <name type="common">bean blossom thrips</name>
    <dbReference type="NCBI Taxonomy" id="439358"/>
    <lineage>
        <taxon>Eukaryota</taxon>
        <taxon>Metazoa</taxon>
        <taxon>Ecdysozoa</taxon>
        <taxon>Arthropoda</taxon>
        <taxon>Hexapoda</taxon>
        <taxon>Insecta</taxon>
        <taxon>Pterygota</taxon>
        <taxon>Neoptera</taxon>
        <taxon>Paraneoptera</taxon>
        <taxon>Thysanoptera</taxon>
        <taxon>Terebrantia</taxon>
        <taxon>Thripoidea</taxon>
        <taxon>Thripidae</taxon>
        <taxon>Megalurothrips</taxon>
    </lineage>
</organism>
<reference evidence="2" key="1">
    <citation type="submission" date="2022-12" db="EMBL/GenBank/DDBJ databases">
        <title>Chromosome-level genome assembly of the bean flower thrips Megalurothrips usitatus.</title>
        <authorList>
            <person name="Ma L."/>
            <person name="Liu Q."/>
            <person name="Li H."/>
            <person name="Cai W."/>
        </authorList>
    </citation>
    <scope>NUCLEOTIDE SEQUENCE</scope>
    <source>
        <strain evidence="2">Cailab_2022a</strain>
    </source>
</reference>
<evidence type="ECO:0000313" key="2">
    <source>
        <dbReference type="EMBL" id="KAJ1532015.1"/>
    </source>
</evidence>
<feature type="region of interest" description="Disordered" evidence="1">
    <location>
        <begin position="35"/>
        <end position="99"/>
    </location>
</feature>